<evidence type="ECO:0000256" key="1">
    <source>
        <dbReference type="SAM" id="MobiDB-lite"/>
    </source>
</evidence>
<protein>
    <submittedName>
        <fullName evidence="2">Uncharacterized protein</fullName>
    </submittedName>
</protein>
<feature type="region of interest" description="Disordered" evidence="1">
    <location>
        <begin position="1"/>
        <end position="20"/>
    </location>
</feature>
<sequence length="212" mass="25853">MTSFRLTRTRERSPYDDSDAYLTRPSLLRRDSSKRQKITYYDDDDYDDYPGTKKSSRALTIRQPTALVEKYNIMSSRPSYDSDRDHDHDYNHDHDHVRSRYRYVHKYTPAASDREDDRDDGREFRLKVKATFGRPKSSSSEARETRIMDWPADAFKRKEKWEHVDWETRERERRGGGFWDDEDREVERRTRFFKVKRTKTEEYRPLKGFRRV</sequence>
<organism evidence="2 3">
    <name type="scientific">Corynespora cassiicola Philippines</name>
    <dbReference type="NCBI Taxonomy" id="1448308"/>
    <lineage>
        <taxon>Eukaryota</taxon>
        <taxon>Fungi</taxon>
        <taxon>Dikarya</taxon>
        <taxon>Ascomycota</taxon>
        <taxon>Pezizomycotina</taxon>
        <taxon>Dothideomycetes</taxon>
        <taxon>Pleosporomycetidae</taxon>
        <taxon>Pleosporales</taxon>
        <taxon>Corynesporascaceae</taxon>
        <taxon>Corynespora</taxon>
    </lineage>
</organism>
<dbReference type="AlphaFoldDB" id="A0A2T2NXR8"/>
<gene>
    <name evidence="2" type="ORF">BS50DRAFT_571504</name>
</gene>
<keyword evidence="3" id="KW-1185">Reference proteome</keyword>
<evidence type="ECO:0000313" key="2">
    <source>
        <dbReference type="EMBL" id="PSN70214.1"/>
    </source>
</evidence>
<name>A0A2T2NXR8_CORCC</name>
<evidence type="ECO:0000313" key="3">
    <source>
        <dbReference type="Proteomes" id="UP000240883"/>
    </source>
</evidence>
<dbReference type="EMBL" id="KZ678132">
    <property type="protein sequence ID" value="PSN70214.1"/>
    <property type="molecule type" value="Genomic_DNA"/>
</dbReference>
<feature type="region of interest" description="Disordered" evidence="1">
    <location>
        <begin position="27"/>
        <end position="57"/>
    </location>
</feature>
<accession>A0A2T2NXR8</accession>
<reference evidence="2 3" key="1">
    <citation type="journal article" date="2018" name="Front. Microbiol.">
        <title>Genome-Wide Analysis of Corynespora cassiicola Leaf Fall Disease Putative Effectors.</title>
        <authorList>
            <person name="Lopez D."/>
            <person name="Ribeiro S."/>
            <person name="Label P."/>
            <person name="Fumanal B."/>
            <person name="Venisse J.S."/>
            <person name="Kohler A."/>
            <person name="de Oliveira R.R."/>
            <person name="Labutti K."/>
            <person name="Lipzen A."/>
            <person name="Lail K."/>
            <person name="Bauer D."/>
            <person name="Ohm R.A."/>
            <person name="Barry K.W."/>
            <person name="Spatafora J."/>
            <person name="Grigoriev I.V."/>
            <person name="Martin F.M."/>
            <person name="Pujade-Renaud V."/>
        </authorList>
    </citation>
    <scope>NUCLEOTIDE SEQUENCE [LARGE SCALE GENOMIC DNA]</scope>
    <source>
        <strain evidence="2 3">Philippines</strain>
    </source>
</reference>
<dbReference type="Proteomes" id="UP000240883">
    <property type="component" value="Unassembled WGS sequence"/>
</dbReference>
<dbReference type="OrthoDB" id="3796623at2759"/>
<proteinExistence type="predicted"/>